<name>A0ABN3K6T7_9ACTN</name>
<dbReference type="InterPro" id="IPR000073">
    <property type="entry name" value="AB_hydrolase_1"/>
</dbReference>
<sequence length="240" mass="26088">MTIDEATDPLNEGFAGNGRRTASWAFFPGAGGGSTLWRPVAKRFDGTVMALPELESVAEMADALEASLLRMPAPRILVGNSLGALVALECAQRLPVAGLMLLAAGWEFPVSKELIQRVDAKGAAIFPEVARRCVGPDLRPEHLAAVVADFESRREGTMARHLRAIRDHEPRIDLAVAQPTTLVLGGRFDRSVALRDHLELTERTGGAFVPVRTAAHMPFVDHVEEVVRWLERLQAVVMGD</sequence>
<reference evidence="2 3" key="1">
    <citation type="journal article" date="2019" name="Int. J. Syst. Evol. Microbiol.">
        <title>The Global Catalogue of Microorganisms (GCM) 10K type strain sequencing project: providing services to taxonomists for standard genome sequencing and annotation.</title>
        <authorList>
            <consortium name="The Broad Institute Genomics Platform"/>
            <consortium name="The Broad Institute Genome Sequencing Center for Infectious Disease"/>
            <person name="Wu L."/>
            <person name="Ma J."/>
        </authorList>
    </citation>
    <scope>NUCLEOTIDE SEQUENCE [LARGE SCALE GENOMIC DNA]</scope>
    <source>
        <strain evidence="2 3">JCM 3325</strain>
    </source>
</reference>
<gene>
    <name evidence="2" type="ORF">GCM10010191_76960</name>
</gene>
<dbReference type="Pfam" id="PF12697">
    <property type="entry name" value="Abhydrolase_6"/>
    <property type="match status" value="1"/>
</dbReference>
<evidence type="ECO:0000259" key="1">
    <source>
        <dbReference type="Pfam" id="PF12697"/>
    </source>
</evidence>
<dbReference type="Gene3D" id="3.40.50.1820">
    <property type="entry name" value="alpha/beta hydrolase"/>
    <property type="match status" value="1"/>
</dbReference>
<dbReference type="SUPFAM" id="SSF53474">
    <property type="entry name" value="alpha/beta-Hydrolases"/>
    <property type="match status" value="1"/>
</dbReference>
<accession>A0ABN3K6T7</accession>
<dbReference type="RefSeq" id="WP_344595924.1">
    <property type="nucleotide sequence ID" value="NZ_BAAARW010000035.1"/>
</dbReference>
<keyword evidence="3" id="KW-1185">Reference proteome</keyword>
<organism evidence="2 3">
    <name type="scientific">Actinomadura vinacea</name>
    <dbReference type="NCBI Taxonomy" id="115336"/>
    <lineage>
        <taxon>Bacteria</taxon>
        <taxon>Bacillati</taxon>
        <taxon>Actinomycetota</taxon>
        <taxon>Actinomycetes</taxon>
        <taxon>Streptosporangiales</taxon>
        <taxon>Thermomonosporaceae</taxon>
        <taxon>Actinomadura</taxon>
    </lineage>
</organism>
<proteinExistence type="predicted"/>
<protein>
    <recommendedName>
        <fullName evidence="1">AB hydrolase-1 domain-containing protein</fullName>
    </recommendedName>
</protein>
<dbReference type="InterPro" id="IPR029058">
    <property type="entry name" value="AB_hydrolase_fold"/>
</dbReference>
<evidence type="ECO:0000313" key="3">
    <source>
        <dbReference type="Proteomes" id="UP001501231"/>
    </source>
</evidence>
<comment type="caution">
    <text evidence="2">The sequence shown here is derived from an EMBL/GenBank/DDBJ whole genome shotgun (WGS) entry which is preliminary data.</text>
</comment>
<dbReference type="Proteomes" id="UP001501231">
    <property type="component" value="Unassembled WGS sequence"/>
</dbReference>
<dbReference type="EMBL" id="BAAARW010000035">
    <property type="protein sequence ID" value="GAA2448172.1"/>
    <property type="molecule type" value="Genomic_DNA"/>
</dbReference>
<evidence type="ECO:0000313" key="2">
    <source>
        <dbReference type="EMBL" id="GAA2448172.1"/>
    </source>
</evidence>
<feature type="domain" description="AB hydrolase-1" evidence="1">
    <location>
        <begin position="27"/>
        <end position="228"/>
    </location>
</feature>